<evidence type="ECO:0000256" key="1">
    <source>
        <dbReference type="SAM" id="Phobius"/>
    </source>
</evidence>
<dbReference type="CTD" id="4541"/>
<keyword evidence="1" id="KW-1133">Transmembrane helix</keyword>
<protein>
    <submittedName>
        <fullName evidence="2">NADH dehydrogenase subunit 6</fullName>
    </submittedName>
</protein>
<sequence>MMTMLLLSMTLSLMFIFMKHPLSMGLMLILQTITISLTTGMMMNMFWYSYVLLMIMLSGALVLFMYMASIASNEKFSTPWMMIIMSTIMLLISLLINILVDQMSTSNIWSTKMDNYIMNEVTITMSNFFMNYNMMITLFLVSYLFLTMIAITYVVNVFEGPLRMKS</sequence>
<accession>A0A343W8N4</accession>
<feature type="transmembrane region" description="Helical" evidence="1">
    <location>
        <begin position="134"/>
        <end position="158"/>
    </location>
</feature>
<dbReference type="AlphaFoldDB" id="A0A343W8N4"/>
<feature type="transmembrane region" description="Helical" evidence="1">
    <location>
        <begin position="80"/>
        <end position="100"/>
    </location>
</feature>
<name>A0A343W8N4_9HEMI</name>
<geneLocation type="mitochondrion" evidence="2"/>
<dbReference type="GeneID" id="36937593"/>
<keyword evidence="1" id="KW-0812">Transmembrane</keyword>
<evidence type="ECO:0000313" key="2">
    <source>
        <dbReference type="EMBL" id="AVZ00724.1"/>
    </source>
</evidence>
<gene>
    <name evidence="2" type="primary">ND6</name>
</gene>
<reference evidence="2" key="1">
    <citation type="thesis" date="2017" institute="China Agricultural University">
        <title>Studies on the comparative mitochondrial genomics and phylogeny of Heteroptera (Insecta: Hemiptera).</title>
        <authorList>
            <person name="Jiang P."/>
        </authorList>
    </citation>
    <scope>NUCLEOTIDE SEQUENCE</scope>
</reference>
<dbReference type="RefSeq" id="YP_009485588.1">
    <property type="nucleotide sequence ID" value="NC_037733.1"/>
</dbReference>
<keyword evidence="2" id="KW-0496">Mitochondrion</keyword>
<keyword evidence="1" id="KW-0472">Membrane</keyword>
<proteinExistence type="predicted"/>
<feature type="transmembrane region" description="Helical" evidence="1">
    <location>
        <begin position="46"/>
        <end position="68"/>
    </location>
</feature>
<dbReference type="EMBL" id="KY069956">
    <property type="protein sequence ID" value="AVZ00724.1"/>
    <property type="molecule type" value="Genomic_DNA"/>
</dbReference>
<organism evidence="2">
    <name type="scientific">Amblythyreus gestroi</name>
    <dbReference type="NCBI Taxonomy" id="2126070"/>
    <lineage>
        <taxon>Eukaryota</taxon>
        <taxon>Metazoa</taxon>
        <taxon>Ecdysozoa</taxon>
        <taxon>Arthropoda</taxon>
        <taxon>Hexapoda</taxon>
        <taxon>Insecta</taxon>
        <taxon>Pterygota</taxon>
        <taxon>Neoptera</taxon>
        <taxon>Paraneoptera</taxon>
        <taxon>Hemiptera</taxon>
        <taxon>Heteroptera</taxon>
        <taxon>Panheteroptera</taxon>
        <taxon>Cimicomorpha</taxon>
        <taxon>Phymatidae</taxon>
        <taxon>Phymatinae</taxon>
        <taxon>Amblythyreus</taxon>
    </lineage>
</organism>